<dbReference type="InterPro" id="IPR003760">
    <property type="entry name" value="PnrA-like"/>
</dbReference>
<evidence type="ECO:0000256" key="1">
    <source>
        <dbReference type="ARBA" id="ARBA00022729"/>
    </source>
</evidence>
<comment type="caution">
    <text evidence="4">The sequence shown here is derived from an EMBL/GenBank/DDBJ whole genome shotgun (WGS) entry which is preliminary data.</text>
</comment>
<name>A0A6N6VQB6_9HYPH</name>
<evidence type="ECO:0000256" key="2">
    <source>
        <dbReference type="SAM" id="SignalP"/>
    </source>
</evidence>
<reference evidence="4 5" key="1">
    <citation type="submission" date="2019-09" db="EMBL/GenBank/DDBJ databases">
        <title>Parvibaculum sedimenti sp. nov., isolated from sediment.</title>
        <authorList>
            <person name="Wang Y."/>
        </authorList>
    </citation>
    <scope>NUCLEOTIDE SEQUENCE [LARGE SCALE GENOMIC DNA]</scope>
    <source>
        <strain evidence="4 5">HXT-9</strain>
    </source>
</reference>
<dbReference type="AlphaFoldDB" id="A0A6N6VQB6"/>
<organism evidence="4 5">
    <name type="scientific">Parvibaculum sedimenti</name>
    <dbReference type="NCBI Taxonomy" id="2608632"/>
    <lineage>
        <taxon>Bacteria</taxon>
        <taxon>Pseudomonadati</taxon>
        <taxon>Pseudomonadota</taxon>
        <taxon>Alphaproteobacteria</taxon>
        <taxon>Hyphomicrobiales</taxon>
        <taxon>Parvibaculaceae</taxon>
        <taxon>Parvibaculum</taxon>
    </lineage>
</organism>
<feature type="signal peptide" evidence="2">
    <location>
        <begin position="1"/>
        <end position="29"/>
    </location>
</feature>
<accession>A0A6N6VQB6</accession>
<evidence type="ECO:0000259" key="3">
    <source>
        <dbReference type="Pfam" id="PF02608"/>
    </source>
</evidence>
<dbReference type="PANTHER" id="PTHR43208">
    <property type="entry name" value="ABC TRANSPORTER SUBSTRATE-BINDING PROTEIN"/>
    <property type="match status" value="1"/>
</dbReference>
<dbReference type="CDD" id="cd19963">
    <property type="entry name" value="PBP1_BMP-like"/>
    <property type="match status" value="1"/>
</dbReference>
<dbReference type="GO" id="GO:0005886">
    <property type="term" value="C:plasma membrane"/>
    <property type="evidence" value="ECO:0007669"/>
    <property type="project" value="InterPro"/>
</dbReference>
<dbReference type="EMBL" id="WESC01000003">
    <property type="protein sequence ID" value="KAB7741724.1"/>
    <property type="molecule type" value="Genomic_DNA"/>
</dbReference>
<proteinExistence type="predicted"/>
<evidence type="ECO:0000313" key="4">
    <source>
        <dbReference type="EMBL" id="KAB7741724.1"/>
    </source>
</evidence>
<dbReference type="PANTHER" id="PTHR43208:SF1">
    <property type="entry name" value="ABC TRANSPORTER SUBSTRATE-BINDING PROTEIN"/>
    <property type="match status" value="1"/>
</dbReference>
<feature type="domain" description="ABC transporter substrate-binding protein PnrA-like" evidence="3">
    <location>
        <begin position="34"/>
        <end position="329"/>
    </location>
</feature>
<dbReference type="RefSeq" id="WP_152215027.1">
    <property type="nucleotide sequence ID" value="NZ_JBAQYD010000388.1"/>
</dbReference>
<keyword evidence="1 2" id="KW-0732">Signal</keyword>
<dbReference type="Gene3D" id="3.40.50.2300">
    <property type="match status" value="2"/>
</dbReference>
<keyword evidence="5" id="KW-1185">Reference proteome</keyword>
<dbReference type="InterPro" id="IPR052910">
    <property type="entry name" value="ABC-Purine-Binding"/>
</dbReference>
<evidence type="ECO:0000313" key="5">
    <source>
        <dbReference type="Proteomes" id="UP000468901"/>
    </source>
</evidence>
<dbReference type="Proteomes" id="UP000468901">
    <property type="component" value="Unassembled WGS sequence"/>
</dbReference>
<feature type="chain" id="PRO_5027036450" evidence="2">
    <location>
        <begin position="30"/>
        <end position="362"/>
    </location>
</feature>
<dbReference type="InterPro" id="IPR006311">
    <property type="entry name" value="TAT_signal"/>
</dbReference>
<dbReference type="Pfam" id="PF02608">
    <property type="entry name" value="Bmp"/>
    <property type="match status" value="1"/>
</dbReference>
<gene>
    <name evidence="4" type="ORF">F2P47_04790</name>
</gene>
<sequence length="362" mass="39205">MMNRRNFNKLLGAGLVAAAAPKIVTPALADDVLKVGFVYFGPVGDFGWTYQHDVGRQDIVKKFGDKVKTTYVENVPESADAERVIANLAAKGHKLIFTTSFGYMDPTIKAAKRFPKTYFEHCAGYKLASNVSVYEARFYEGRYVQGVIAGMMSKTGVAGYIASIPIPEVIMGMNAFLLGMRSVNPTAKLKFIMVNTWYDPGKEGDAAKALIDQGCDIVTQHTDSTAPLQVYAQRGIKGFGEATDMLKFAPTAQLTASVNNWGPYYVKRVQDVIDGTWKSANTWGGLASGMLEMAPYHNMPDNVVAAAKATEEGIKSGKIVIFKGPLKDQKGIAKSTEGVVLDDGSISSMDWLVEGVVGDLPK</sequence>
<protein>
    <submittedName>
        <fullName evidence="4">BMP family ABC transporter substrate-binding protein</fullName>
    </submittedName>
</protein>
<dbReference type="PROSITE" id="PS51318">
    <property type="entry name" value="TAT"/>
    <property type="match status" value="1"/>
</dbReference>